<dbReference type="Gene3D" id="2.60.120.380">
    <property type="match status" value="1"/>
</dbReference>
<gene>
    <name evidence="7" type="ORF">ACFFH4_26580</name>
</gene>
<organism evidence="7 8">
    <name type="scientific">Halalkalibacter alkalisediminis</name>
    <dbReference type="NCBI Taxonomy" id="935616"/>
    <lineage>
        <taxon>Bacteria</taxon>
        <taxon>Bacillati</taxon>
        <taxon>Bacillota</taxon>
        <taxon>Bacilli</taxon>
        <taxon>Bacillales</taxon>
        <taxon>Bacillaceae</taxon>
        <taxon>Halalkalibacter</taxon>
    </lineage>
</organism>
<dbReference type="InterPro" id="IPR007280">
    <property type="entry name" value="Peptidase_C_arc/bac"/>
</dbReference>
<dbReference type="Pfam" id="PF04151">
    <property type="entry name" value="PPC"/>
    <property type="match status" value="1"/>
</dbReference>
<evidence type="ECO:0000256" key="4">
    <source>
        <dbReference type="PROSITE-ProRule" id="PRU01240"/>
    </source>
</evidence>
<feature type="domain" description="Peptidase S8/S53" evidence="5">
    <location>
        <begin position="5"/>
        <end position="59"/>
    </location>
</feature>
<comment type="similarity">
    <text evidence="4">Belongs to the peptidase S8 family.</text>
</comment>
<evidence type="ECO:0000259" key="5">
    <source>
        <dbReference type="Pfam" id="PF00082"/>
    </source>
</evidence>
<keyword evidence="2" id="KW-0378">Hydrolase</keyword>
<feature type="domain" description="Peptidase C-terminal archaeal/bacterial" evidence="6">
    <location>
        <begin position="96"/>
        <end position="162"/>
    </location>
</feature>
<dbReference type="RefSeq" id="WP_273844909.1">
    <property type="nucleotide sequence ID" value="NZ_JAQQWT010000010.1"/>
</dbReference>
<evidence type="ECO:0000259" key="6">
    <source>
        <dbReference type="Pfam" id="PF04151"/>
    </source>
</evidence>
<accession>A0ABV6NPS0</accession>
<keyword evidence="8" id="KW-1185">Reference proteome</keyword>
<reference evidence="7 8" key="1">
    <citation type="submission" date="2024-09" db="EMBL/GenBank/DDBJ databases">
        <authorList>
            <person name="Sun Q."/>
            <person name="Mori K."/>
        </authorList>
    </citation>
    <scope>NUCLEOTIDE SEQUENCE [LARGE SCALE GENOMIC DNA]</scope>
    <source>
        <strain evidence="7 8">NCAIM B.02301</strain>
    </source>
</reference>
<evidence type="ECO:0000313" key="7">
    <source>
        <dbReference type="EMBL" id="MFC0562399.1"/>
    </source>
</evidence>
<evidence type="ECO:0000256" key="2">
    <source>
        <dbReference type="ARBA" id="ARBA00022801"/>
    </source>
</evidence>
<proteinExistence type="inferred from homology"/>
<dbReference type="Pfam" id="PF00082">
    <property type="entry name" value="Peptidase_S8"/>
    <property type="match status" value="1"/>
</dbReference>
<comment type="caution">
    <text evidence="4">Lacks conserved residue(s) required for the propagation of feature annotation.</text>
</comment>
<dbReference type="Gene3D" id="3.40.50.200">
    <property type="entry name" value="Peptidase S8/S53 domain"/>
    <property type="match status" value="1"/>
</dbReference>
<sequence>MSYNATFSGTSMATPYVAGTIALMLDADGELTTNQIKDILFGTAEDWGKAAKDIDYGFGRLQGYQAVMTAANERGDLPESPAHISQSGSLQNRSRDVWEYTVTNLSYPISVTIIQENERNDFDLYIYDPDGNLVGYSYTTDRQENVSFVPRRTGNYFIEVYSFRGRGN</sequence>
<name>A0ABV6NPS0_9BACI</name>
<keyword evidence="3" id="KW-0720">Serine protease</keyword>
<protein>
    <submittedName>
        <fullName evidence="7">S8 family serine peptidase</fullName>
    </submittedName>
</protein>
<dbReference type="PROSITE" id="PS51892">
    <property type="entry name" value="SUBTILASE"/>
    <property type="match status" value="1"/>
</dbReference>
<dbReference type="InterPro" id="IPR000209">
    <property type="entry name" value="Peptidase_S8/S53_dom"/>
</dbReference>
<dbReference type="Proteomes" id="UP001589833">
    <property type="component" value="Unassembled WGS sequence"/>
</dbReference>
<dbReference type="EMBL" id="JBHLTR010000131">
    <property type="protein sequence ID" value="MFC0562399.1"/>
    <property type="molecule type" value="Genomic_DNA"/>
</dbReference>
<dbReference type="SUPFAM" id="SSF52743">
    <property type="entry name" value="Subtilisin-like"/>
    <property type="match status" value="1"/>
</dbReference>
<keyword evidence="1" id="KW-0645">Protease</keyword>
<comment type="caution">
    <text evidence="7">The sequence shown here is derived from an EMBL/GenBank/DDBJ whole genome shotgun (WGS) entry which is preliminary data.</text>
</comment>
<dbReference type="InterPro" id="IPR036852">
    <property type="entry name" value="Peptidase_S8/S53_dom_sf"/>
</dbReference>
<evidence type="ECO:0000256" key="1">
    <source>
        <dbReference type="ARBA" id="ARBA00022670"/>
    </source>
</evidence>
<dbReference type="InterPro" id="IPR023828">
    <property type="entry name" value="Peptidase_S8_Ser-AS"/>
</dbReference>
<dbReference type="PROSITE" id="PS00138">
    <property type="entry name" value="SUBTILASE_SER"/>
    <property type="match status" value="1"/>
</dbReference>
<evidence type="ECO:0000256" key="3">
    <source>
        <dbReference type="ARBA" id="ARBA00022825"/>
    </source>
</evidence>
<evidence type="ECO:0000313" key="8">
    <source>
        <dbReference type="Proteomes" id="UP001589833"/>
    </source>
</evidence>